<evidence type="ECO:0008006" key="3">
    <source>
        <dbReference type="Google" id="ProtNLM"/>
    </source>
</evidence>
<dbReference type="Proteomes" id="UP001597045">
    <property type="component" value="Unassembled WGS sequence"/>
</dbReference>
<organism evidence="1 2">
    <name type="scientific">Kibdelosporangium lantanae</name>
    <dbReference type="NCBI Taxonomy" id="1497396"/>
    <lineage>
        <taxon>Bacteria</taxon>
        <taxon>Bacillati</taxon>
        <taxon>Actinomycetota</taxon>
        <taxon>Actinomycetes</taxon>
        <taxon>Pseudonocardiales</taxon>
        <taxon>Pseudonocardiaceae</taxon>
        <taxon>Kibdelosporangium</taxon>
    </lineage>
</organism>
<dbReference type="EMBL" id="JBHTIS010000050">
    <property type="protein sequence ID" value="MFD1044413.1"/>
    <property type="molecule type" value="Genomic_DNA"/>
</dbReference>
<accession>A0ABW3M2S3</accession>
<keyword evidence="2" id="KW-1185">Reference proteome</keyword>
<gene>
    <name evidence="1" type="ORF">ACFQ1S_01795</name>
</gene>
<sequence length="141" mass="14868">GLTEAVWPVVRLGRGVRTQVVGDEVGRRGPANEGFDVVIAAGEPDVVVRMRPSLAAGALRSDGVLAVITHSGRSVSGFVDPTAGLVRAAHEDGLRYLDRIVLLQVPAGATHRLGDHEVPASAVWDRVHADLHVFGRVTTDA</sequence>
<comment type="caution">
    <text evidence="1">The sequence shown here is derived from an EMBL/GenBank/DDBJ whole genome shotgun (WGS) entry which is preliminary data.</text>
</comment>
<feature type="non-terminal residue" evidence="1">
    <location>
        <position position="1"/>
    </location>
</feature>
<evidence type="ECO:0000313" key="2">
    <source>
        <dbReference type="Proteomes" id="UP001597045"/>
    </source>
</evidence>
<evidence type="ECO:0000313" key="1">
    <source>
        <dbReference type="EMBL" id="MFD1044413.1"/>
    </source>
</evidence>
<name>A0ABW3M2S3_9PSEU</name>
<reference evidence="2" key="1">
    <citation type="journal article" date="2019" name="Int. J. Syst. Evol. Microbiol.">
        <title>The Global Catalogue of Microorganisms (GCM) 10K type strain sequencing project: providing services to taxonomists for standard genome sequencing and annotation.</title>
        <authorList>
            <consortium name="The Broad Institute Genomics Platform"/>
            <consortium name="The Broad Institute Genome Sequencing Center for Infectious Disease"/>
            <person name="Wu L."/>
            <person name="Ma J."/>
        </authorList>
    </citation>
    <scope>NUCLEOTIDE SEQUENCE [LARGE SCALE GENOMIC DNA]</scope>
    <source>
        <strain evidence="2">JCM 31486</strain>
    </source>
</reference>
<protein>
    <recommendedName>
        <fullName evidence="3">L-isoaspartyl protein carboxyl methyltransferase</fullName>
    </recommendedName>
</protein>
<proteinExistence type="predicted"/>